<evidence type="ECO:0000256" key="3">
    <source>
        <dbReference type="ARBA" id="ARBA00022483"/>
    </source>
</evidence>
<proteinExistence type="inferred from homology"/>
<dbReference type="PANTHER" id="PTHR21292">
    <property type="entry name" value="EXOCYST COMPLEX COMPONENT SEC6-RELATED"/>
    <property type="match status" value="1"/>
</dbReference>
<reference evidence="4" key="1">
    <citation type="journal article" date="2020" name="Stud. Mycol.">
        <title>101 Dothideomycetes genomes: a test case for predicting lifestyles and emergence of pathogens.</title>
        <authorList>
            <person name="Haridas S."/>
            <person name="Albert R."/>
            <person name="Binder M."/>
            <person name="Bloem J."/>
            <person name="Labutti K."/>
            <person name="Salamov A."/>
            <person name="Andreopoulos B."/>
            <person name="Baker S."/>
            <person name="Barry K."/>
            <person name="Bills G."/>
            <person name="Bluhm B."/>
            <person name="Cannon C."/>
            <person name="Castanera R."/>
            <person name="Culley D."/>
            <person name="Daum C."/>
            <person name="Ezra D."/>
            <person name="Gonzalez J."/>
            <person name="Henrissat B."/>
            <person name="Kuo A."/>
            <person name="Liang C."/>
            <person name="Lipzen A."/>
            <person name="Lutzoni F."/>
            <person name="Magnuson J."/>
            <person name="Mondo S."/>
            <person name="Nolan M."/>
            <person name="Ohm R."/>
            <person name="Pangilinan J."/>
            <person name="Park H.-J."/>
            <person name="Ramirez L."/>
            <person name="Alfaro M."/>
            <person name="Sun H."/>
            <person name="Tritt A."/>
            <person name="Yoshinaga Y."/>
            <person name="Zwiers L.-H."/>
            <person name="Turgeon B."/>
            <person name="Goodwin S."/>
            <person name="Spatafora J."/>
            <person name="Crous P."/>
            <person name="Grigoriev I."/>
        </authorList>
    </citation>
    <scope>NUCLEOTIDE SEQUENCE</scope>
    <source>
        <strain evidence="4">CBS 119687</strain>
    </source>
</reference>
<dbReference type="PANTHER" id="PTHR21292:SF1">
    <property type="entry name" value="EXOCYST COMPLEX COMPONENT 3"/>
    <property type="match status" value="1"/>
</dbReference>
<keyword evidence="5" id="KW-1185">Reference proteome</keyword>
<organism evidence="4 5">
    <name type="scientific">Dothidotthia symphoricarpi CBS 119687</name>
    <dbReference type="NCBI Taxonomy" id="1392245"/>
    <lineage>
        <taxon>Eukaryota</taxon>
        <taxon>Fungi</taxon>
        <taxon>Dikarya</taxon>
        <taxon>Ascomycota</taxon>
        <taxon>Pezizomycotina</taxon>
        <taxon>Dothideomycetes</taxon>
        <taxon>Pleosporomycetidae</taxon>
        <taxon>Pleosporales</taxon>
        <taxon>Dothidotthiaceae</taxon>
        <taxon>Dothidotthia</taxon>
    </lineage>
</organism>
<evidence type="ECO:0000256" key="1">
    <source>
        <dbReference type="ARBA" id="ARBA00009447"/>
    </source>
</evidence>
<dbReference type="GeneID" id="54402955"/>
<dbReference type="Gene3D" id="1.10.357.70">
    <property type="entry name" value="Exocyst complex component Sec6, C-terminal domain"/>
    <property type="match status" value="1"/>
</dbReference>
<accession>A0A6A6AGT5</accession>
<dbReference type="Proteomes" id="UP000799771">
    <property type="component" value="Unassembled WGS sequence"/>
</dbReference>
<evidence type="ECO:0000256" key="2">
    <source>
        <dbReference type="ARBA" id="ARBA00022448"/>
    </source>
</evidence>
<dbReference type="GO" id="GO:0006887">
    <property type="term" value="P:exocytosis"/>
    <property type="evidence" value="ECO:0007669"/>
    <property type="project" value="UniProtKB-KW"/>
</dbReference>
<dbReference type="GO" id="GO:0000145">
    <property type="term" value="C:exocyst"/>
    <property type="evidence" value="ECO:0007669"/>
    <property type="project" value="InterPro"/>
</dbReference>
<dbReference type="EMBL" id="ML977503">
    <property type="protein sequence ID" value="KAF2130786.1"/>
    <property type="molecule type" value="Genomic_DNA"/>
</dbReference>
<dbReference type="RefSeq" id="XP_033525173.1">
    <property type="nucleotide sequence ID" value="XM_033662523.1"/>
</dbReference>
<dbReference type="Gene3D" id="1.10.357.50">
    <property type="match status" value="1"/>
</dbReference>
<keyword evidence="2" id="KW-0813">Transport</keyword>
<protein>
    <submittedName>
        <fullName evidence="4">Exocyst complex component Sec6</fullName>
    </submittedName>
</protein>
<sequence>MGDVESATAKLAELLRHPEDLDKIPALKAEFTRKKAAVDGQLRHGLKEQLELTQAGMTSITDGQRTVNLIKDEMMKIDKLCAEAQNMIQDFPHINLVAQTHKNFESVEKMRYDIQSFEDRLEKLEFLLARDDEDPANQPNLLHIHHGLTQLRDIRDEAMRQIKTTADASTELIDNLTLENGVTVQDLFVRLDDVVEWFDKHIGEACINLIELVQSGNEGLVVRLAIIVEEEEKTDKKVQALQDAQREYKDLASRFQSISAGPKERRGYKDKFIQAIEYVCAANMDEAREKFDEDPEKIEKYFKWFFNNLNTVKLGMVGLMPKKWKIFQTYTNIYHRQMHDFLMKLAEDEALGPQYLLAVINWVDKYYLKMKKLGFPEEELEPHVIDNRGPELIRTYRQVIINAVDQYMERINSQDRKAFQDQDKNAYEINPDGIFQTKSLGDVWTMLSQNLSVAASSERADVAEGVVDAMFRALISRQRGWTQLIDDEKARYTGPNPTQSEDGVAVFQEWLIAIANDQIICIDDEDFHGRASFVAVFAREVEPLVSPAYLADRYKSQTEELQNGYIDISSHCIKVFCELIFIVDFKTILPVFFTPDWYKRTDMASIITTFKDYLGDFEDQIHRTLRDILIDSLADELLVQYLSAVRNKSAKFRRADPFDGKLRDDLIPVFEFFKAYGDQGRDIVQRWRVVESFLNLIQMEKAQVPFVYEEFKEAYRDLHIGWVEAVLRSRDDFERSMLNAVKAKAALSAGEGGMEAGTIMGRVK</sequence>
<comment type="similarity">
    <text evidence="1">Belongs to the SEC6 family.</text>
</comment>
<keyword evidence="3" id="KW-0268">Exocytosis</keyword>
<evidence type="ECO:0000313" key="4">
    <source>
        <dbReference type="EMBL" id="KAF2130786.1"/>
    </source>
</evidence>
<dbReference type="GO" id="GO:0000149">
    <property type="term" value="F:SNARE binding"/>
    <property type="evidence" value="ECO:0007669"/>
    <property type="project" value="TreeGrafter"/>
</dbReference>
<dbReference type="Pfam" id="PF06046">
    <property type="entry name" value="Sec6"/>
    <property type="match status" value="1"/>
</dbReference>
<dbReference type="FunFam" id="1.10.357.70:FF:000005">
    <property type="entry name" value="Exocyst complex component Sec6"/>
    <property type="match status" value="1"/>
</dbReference>
<dbReference type="InterPro" id="IPR042532">
    <property type="entry name" value="EXOC3/Sec6_C"/>
</dbReference>
<dbReference type="FunFam" id="1.10.357.50:FF:000006">
    <property type="entry name" value="Exocyst complex component sec6"/>
    <property type="match status" value="1"/>
</dbReference>
<gene>
    <name evidence="4" type="ORF">P153DRAFT_204815</name>
</gene>
<dbReference type="OrthoDB" id="190098at2759"/>
<dbReference type="InterPro" id="IPR010326">
    <property type="entry name" value="EXOC3/Sec6"/>
</dbReference>
<dbReference type="GO" id="GO:0051601">
    <property type="term" value="P:exocyst localization"/>
    <property type="evidence" value="ECO:0007669"/>
    <property type="project" value="TreeGrafter"/>
</dbReference>
<name>A0A6A6AGT5_9PLEO</name>
<dbReference type="AlphaFoldDB" id="A0A6A6AGT5"/>
<evidence type="ECO:0000313" key="5">
    <source>
        <dbReference type="Proteomes" id="UP000799771"/>
    </source>
</evidence>